<feature type="transmembrane region" description="Helical" evidence="6">
    <location>
        <begin position="220"/>
        <end position="237"/>
    </location>
</feature>
<dbReference type="Pfam" id="PF00999">
    <property type="entry name" value="Na_H_Exchanger"/>
    <property type="match status" value="1"/>
</dbReference>
<dbReference type="GO" id="GO:0015297">
    <property type="term" value="F:antiporter activity"/>
    <property type="evidence" value="ECO:0007669"/>
    <property type="project" value="InterPro"/>
</dbReference>
<evidence type="ECO:0000256" key="3">
    <source>
        <dbReference type="ARBA" id="ARBA00022989"/>
    </source>
</evidence>
<protein>
    <submittedName>
        <fullName evidence="8">Sodium/hydrogen exchanger protein</fullName>
    </submittedName>
</protein>
<dbReference type="InterPro" id="IPR051843">
    <property type="entry name" value="CPA1_transporter"/>
</dbReference>
<dbReference type="STRING" id="1764295.A0A5B8MMA0"/>
<organism evidence="8 9">
    <name type="scientific">Chloropicon primus</name>
    <dbReference type="NCBI Taxonomy" id="1764295"/>
    <lineage>
        <taxon>Eukaryota</taxon>
        <taxon>Viridiplantae</taxon>
        <taxon>Chlorophyta</taxon>
        <taxon>Chloropicophyceae</taxon>
        <taxon>Chloropicales</taxon>
        <taxon>Chloropicaceae</taxon>
        <taxon>Chloropicon</taxon>
    </lineage>
</organism>
<feature type="region of interest" description="Disordered" evidence="5">
    <location>
        <begin position="1"/>
        <end position="46"/>
    </location>
</feature>
<dbReference type="InterPro" id="IPR038770">
    <property type="entry name" value="Na+/solute_symporter_sf"/>
</dbReference>
<keyword evidence="9" id="KW-1185">Reference proteome</keyword>
<feature type="compositionally biased region" description="Polar residues" evidence="5">
    <location>
        <begin position="1"/>
        <end position="19"/>
    </location>
</feature>
<dbReference type="OrthoDB" id="423807at2759"/>
<sequence length="553" mass="59355">MANRQSRSYSNSSTGTKNPLQGPLGNPLSDMERGSGELERVESSISSMDRQINLTRASIGSQNDFTQPIEHHHEILSLFVICGLGYAALYVMFGDTFLPFELGWSLLLLLAGAHFASQLCTRIGMPPLIGMIISGIILRNLPGDIIKGMTKEWSSGIRASGLSLILLRSGLEMELDQVKNLGPITGRLTILPACMEALSSGLASVGIFSMPLFLGLSQGFILAAVSPAVVVTGMLKLQELGIGTAKGIPSLVIAAASMDDVFAITGFSLFIGLAVPHGTLFWNLIQGPLNVGFGIVGGVLAGLLISHGELFDERWKKVAALVCAGMALMFTAKKFHFPGAGPLASLITAVVAQKAWRKYEDNKFPGMATYFMLHQIEHDLAKLWKLVSQPLLFAVIGSEIDFSKIPSSTLPKALAVTMIGVVMRIPVAYAAVSGGYYTNIEKAFIALSWLPKATVQAALASVPLELIEEYKKDDPKYIAWGNDIVTVAVVSIILTAPAGVFIINNLGPRWLTNDKNKNAPTLESIKSHNNLEELVELPDQVDVNLNGGEVKSL</sequence>
<dbReference type="GO" id="GO:0016020">
    <property type="term" value="C:membrane"/>
    <property type="evidence" value="ECO:0007669"/>
    <property type="project" value="UniProtKB-SubCell"/>
</dbReference>
<dbReference type="PANTHER" id="PTHR31102:SF1">
    <property type="entry name" value="CATION_H+ EXCHANGER DOMAIN-CONTAINING PROTEIN"/>
    <property type="match status" value="1"/>
</dbReference>
<keyword evidence="3 6" id="KW-1133">Transmembrane helix</keyword>
<reference evidence="8 9" key="1">
    <citation type="submission" date="2018-07" db="EMBL/GenBank/DDBJ databases">
        <title>The complete nuclear genome of the prasinophyte Chloropicon primus (CCMP1205).</title>
        <authorList>
            <person name="Pombert J.-F."/>
            <person name="Otis C."/>
            <person name="Turmel M."/>
            <person name="Lemieux C."/>
        </authorList>
    </citation>
    <scope>NUCLEOTIDE SEQUENCE [LARGE SCALE GENOMIC DNA]</scope>
    <source>
        <strain evidence="8 9">CCMP1205</strain>
    </source>
</reference>
<evidence type="ECO:0000313" key="9">
    <source>
        <dbReference type="Proteomes" id="UP000316726"/>
    </source>
</evidence>
<name>A0A5B8MMA0_9CHLO</name>
<evidence type="ECO:0000259" key="7">
    <source>
        <dbReference type="Pfam" id="PF00999"/>
    </source>
</evidence>
<feature type="transmembrane region" description="Helical" evidence="6">
    <location>
        <begin position="287"/>
        <end position="306"/>
    </location>
</feature>
<evidence type="ECO:0000256" key="2">
    <source>
        <dbReference type="ARBA" id="ARBA00022692"/>
    </source>
</evidence>
<gene>
    <name evidence="8" type="ORF">A3770_06p40950</name>
</gene>
<evidence type="ECO:0000256" key="6">
    <source>
        <dbReference type="SAM" id="Phobius"/>
    </source>
</evidence>
<accession>A0A5B8MMA0</accession>
<proteinExistence type="predicted"/>
<feature type="transmembrane region" description="Helical" evidence="6">
    <location>
        <begin position="75"/>
        <end position="93"/>
    </location>
</feature>
<evidence type="ECO:0000256" key="4">
    <source>
        <dbReference type="ARBA" id="ARBA00023136"/>
    </source>
</evidence>
<feature type="domain" description="Cation/H+ exchanger transmembrane" evidence="7">
    <location>
        <begin position="111"/>
        <end position="497"/>
    </location>
</feature>
<dbReference type="AlphaFoldDB" id="A0A5B8MMA0"/>
<dbReference type="PANTHER" id="PTHR31102">
    <property type="match status" value="1"/>
</dbReference>
<dbReference type="InterPro" id="IPR006153">
    <property type="entry name" value="Cation/H_exchanger_TM"/>
</dbReference>
<evidence type="ECO:0000313" key="8">
    <source>
        <dbReference type="EMBL" id="QDZ21577.1"/>
    </source>
</evidence>
<feature type="transmembrane region" description="Helical" evidence="6">
    <location>
        <begin position="249"/>
        <end position="275"/>
    </location>
</feature>
<keyword evidence="2 6" id="KW-0812">Transmembrane</keyword>
<feature type="transmembrane region" description="Helical" evidence="6">
    <location>
        <begin position="123"/>
        <end position="141"/>
    </location>
</feature>
<keyword evidence="4 6" id="KW-0472">Membrane</keyword>
<dbReference type="EMBL" id="CP031039">
    <property type="protein sequence ID" value="QDZ21577.1"/>
    <property type="molecule type" value="Genomic_DNA"/>
</dbReference>
<feature type="transmembrane region" description="Helical" evidence="6">
    <location>
        <begin position="413"/>
        <end position="432"/>
    </location>
</feature>
<feature type="compositionally biased region" description="Basic and acidic residues" evidence="5">
    <location>
        <begin position="30"/>
        <end position="42"/>
    </location>
</feature>
<dbReference type="Gene3D" id="1.20.1530.20">
    <property type="match status" value="1"/>
</dbReference>
<feature type="transmembrane region" description="Helical" evidence="6">
    <location>
        <begin position="484"/>
        <end position="507"/>
    </location>
</feature>
<comment type="subcellular location">
    <subcellularLocation>
        <location evidence="1">Membrane</location>
        <topology evidence="1">Multi-pass membrane protein</topology>
    </subcellularLocation>
</comment>
<dbReference type="GO" id="GO:1902600">
    <property type="term" value="P:proton transmembrane transport"/>
    <property type="evidence" value="ECO:0007669"/>
    <property type="project" value="InterPro"/>
</dbReference>
<dbReference type="Proteomes" id="UP000316726">
    <property type="component" value="Chromosome 6"/>
</dbReference>
<evidence type="ECO:0000256" key="5">
    <source>
        <dbReference type="SAM" id="MobiDB-lite"/>
    </source>
</evidence>
<evidence type="ECO:0000256" key="1">
    <source>
        <dbReference type="ARBA" id="ARBA00004141"/>
    </source>
</evidence>